<keyword evidence="9" id="KW-1185">Reference proteome</keyword>
<accession>A0ABX7BF57</accession>
<evidence type="ECO:0000256" key="5">
    <source>
        <dbReference type="ARBA" id="ARBA00022989"/>
    </source>
</evidence>
<dbReference type="EMBL" id="CP067421">
    <property type="protein sequence ID" value="QQP92832.1"/>
    <property type="molecule type" value="Genomic_DNA"/>
</dbReference>
<dbReference type="Proteomes" id="UP000595197">
    <property type="component" value="Plasmid pTT6-1"/>
</dbReference>
<dbReference type="RefSeq" id="WP_201082055.1">
    <property type="nucleotide sequence ID" value="NZ_CP067421.1"/>
</dbReference>
<evidence type="ECO:0000313" key="9">
    <source>
        <dbReference type="Proteomes" id="UP000595197"/>
    </source>
</evidence>
<keyword evidence="6 7" id="KW-0472">Membrane</keyword>
<keyword evidence="3" id="KW-1003">Cell membrane</keyword>
<feature type="transmembrane region" description="Helical" evidence="7">
    <location>
        <begin position="32"/>
        <end position="51"/>
    </location>
</feature>
<dbReference type="InterPro" id="IPR002758">
    <property type="entry name" value="Cation_antiport_E"/>
</dbReference>
<comment type="similarity">
    <text evidence="2">Belongs to the CPA3 antiporters (TC 2.A.63) subunit E family.</text>
</comment>
<feature type="transmembrane region" description="Helical" evidence="7">
    <location>
        <begin position="6"/>
        <end position="25"/>
    </location>
</feature>
<sequence length="162" mass="17229">MAGQRLMVFSAVNRTVIFGAIWLVLTEGNPGGLAFGALTVPAAVWLSLSLLPPSRRLGMLRLIAILPKFLLGSLMGGVDVAWRSFKPRMPIAPDWIVVPVALPDTARVALGAELSLMPGTLVAGAQDGKLLVHVLDRHADHSGIATNEREIARMIGLPEEAP</sequence>
<dbReference type="Pfam" id="PF01899">
    <property type="entry name" value="MNHE"/>
    <property type="match status" value="1"/>
</dbReference>
<evidence type="ECO:0000256" key="7">
    <source>
        <dbReference type="SAM" id="Phobius"/>
    </source>
</evidence>
<name>A0ABX7BF57_9PROT</name>
<evidence type="ECO:0000256" key="1">
    <source>
        <dbReference type="ARBA" id="ARBA00004651"/>
    </source>
</evidence>
<proteinExistence type="inferred from homology"/>
<protein>
    <submittedName>
        <fullName evidence="8">Na+/H+ antiporter subunit E</fullName>
    </submittedName>
</protein>
<comment type="subcellular location">
    <subcellularLocation>
        <location evidence="1">Cell membrane</location>
        <topology evidence="1">Multi-pass membrane protein</topology>
    </subcellularLocation>
</comment>
<dbReference type="PANTHER" id="PTHR34584:SF1">
    <property type="entry name" value="NA(+)_H(+) ANTIPORTER SUBUNIT E1"/>
    <property type="match status" value="1"/>
</dbReference>
<keyword evidence="8" id="KW-0614">Plasmid</keyword>
<evidence type="ECO:0000256" key="6">
    <source>
        <dbReference type="ARBA" id="ARBA00023136"/>
    </source>
</evidence>
<keyword evidence="4 7" id="KW-0812">Transmembrane</keyword>
<feature type="transmembrane region" description="Helical" evidence="7">
    <location>
        <begin position="63"/>
        <end position="82"/>
    </location>
</feature>
<reference evidence="8" key="1">
    <citation type="submission" date="2021-02" db="EMBL/GenBank/DDBJ databases">
        <title>Skermanella TT6 skin isolate.</title>
        <authorList>
            <person name="Lee K."/>
            <person name="Ganzorig M."/>
        </authorList>
    </citation>
    <scope>NUCLEOTIDE SEQUENCE</scope>
    <source>
        <strain evidence="8">TT6</strain>
    </source>
</reference>
<evidence type="ECO:0000256" key="3">
    <source>
        <dbReference type="ARBA" id="ARBA00022475"/>
    </source>
</evidence>
<geneLocation type="plasmid" evidence="8 9">
    <name>pTT6-1</name>
</geneLocation>
<evidence type="ECO:0000256" key="2">
    <source>
        <dbReference type="ARBA" id="ARBA00006228"/>
    </source>
</evidence>
<gene>
    <name evidence="8" type="ORF">IGS68_30795</name>
</gene>
<organism evidence="8 9">
    <name type="scientific">Skermanella cutis</name>
    <dbReference type="NCBI Taxonomy" id="2775420"/>
    <lineage>
        <taxon>Bacteria</taxon>
        <taxon>Pseudomonadati</taxon>
        <taxon>Pseudomonadota</taxon>
        <taxon>Alphaproteobacteria</taxon>
        <taxon>Rhodospirillales</taxon>
        <taxon>Azospirillaceae</taxon>
        <taxon>Skermanella</taxon>
    </lineage>
</organism>
<dbReference type="PANTHER" id="PTHR34584">
    <property type="entry name" value="NA(+)/H(+) ANTIPORTER SUBUNIT E1"/>
    <property type="match status" value="1"/>
</dbReference>
<evidence type="ECO:0000313" key="8">
    <source>
        <dbReference type="EMBL" id="QQP92832.1"/>
    </source>
</evidence>
<keyword evidence="5 7" id="KW-1133">Transmembrane helix</keyword>
<evidence type="ECO:0000256" key="4">
    <source>
        <dbReference type="ARBA" id="ARBA00022692"/>
    </source>
</evidence>